<evidence type="ECO:0000256" key="1">
    <source>
        <dbReference type="SAM" id="MobiDB-lite"/>
    </source>
</evidence>
<protein>
    <recommendedName>
        <fullName evidence="4">Transporter</fullName>
    </recommendedName>
</protein>
<sequence length="405" mass="42586">MILATLSGAPPAVAAPQQAEVDALRSQLQAAMQRIQQLEQRVDSLSPGPAAAATPSTVASPTASNTTEPGLAQPVGEAPKDVDRPPEVAVLGEQGALITRRGQLTGELLLGYTRADRNRALFRGIALLDTLLIGIFDINESHQDVLEATPGFRYGLTDRLEIGAKLPLIHRSDSSVLAPIRPFADGSADGTIASSARGNGIGDVEASLRYQVTRGGGGWPFLVANLQVNAPTGESPFAVPRDDLGRELRAATGAGFWSVAPSMTAILPTDPAVLFGSLGYAHNFGRSVDTLIAPVRITHVDPGDSVSATAGIGIGLNERATINFGYTHNWTFGTRTTTVSTAPNSTATPVTTKTRDLQLGRFLFGVTYRVTDDASLNWGVEIGATRDAPDVRTTLRIPVTLIPGR</sequence>
<evidence type="ECO:0000313" key="3">
    <source>
        <dbReference type="Proteomes" id="UP000274661"/>
    </source>
</evidence>
<keyword evidence="3" id="KW-1185">Reference proteome</keyword>
<gene>
    <name evidence="2" type="ORF">HMF7854_10805</name>
</gene>
<feature type="compositionally biased region" description="Low complexity" evidence="1">
    <location>
        <begin position="44"/>
        <end position="67"/>
    </location>
</feature>
<evidence type="ECO:0000313" key="2">
    <source>
        <dbReference type="EMBL" id="RST31270.1"/>
    </source>
</evidence>
<dbReference type="EMBL" id="RWJF01000001">
    <property type="protein sequence ID" value="RST31270.1"/>
    <property type="molecule type" value="Genomic_DNA"/>
</dbReference>
<organism evidence="2 3">
    <name type="scientific">Sphingomonas ginkgonis</name>
    <dbReference type="NCBI Taxonomy" id="2315330"/>
    <lineage>
        <taxon>Bacteria</taxon>
        <taxon>Pseudomonadati</taxon>
        <taxon>Pseudomonadota</taxon>
        <taxon>Alphaproteobacteria</taxon>
        <taxon>Sphingomonadales</taxon>
        <taxon>Sphingomonadaceae</taxon>
        <taxon>Sphingomonas</taxon>
    </lineage>
</organism>
<dbReference type="Proteomes" id="UP000274661">
    <property type="component" value="Unassembled WGS sequence"/>
</dbReference>
<comment type="caution">
    <text evidence="2">The sequence shown here is derived from an EMBL/GenBank/DDBJ whole genome shotgun (WGS) entry which is preliminary data.</text>
</comment>
<accession>A0A429VBB8</accession>
<evidence type="ECO:0008006" key="4">
    <source>
        <dbReference type="Google" id="ProtNLM"/>
    </source>
</evidence>
<reference evidence="2 3" key="1">
    <citation type="submission" date="2018-12" db="EMBL/GenBank/DDBJ databases">
        <title>Sphingomonas sp. HMF7854 Genome sequencing and assembly.</title>
        <authorList>
            <person name="Cha I."/>
            <person name="Kang H."/>
            <person name="Kim H."/>
            <person name="Kang J."/>
            <person name="Joh K."/>
        </authorList>
    </citation>
    <scope>NUCLEOTIDE SEQUENCE [LARGE SCALE GENOMIC DNA]</scope>
    <source>
        <strain evidence="2 3">HMF7854</strain>
    </source>
</reference>
<proteinExistence type="predicted"/>
<feature type="region of interest" description="Disordered" evidence="1">
    <location>
        <begin position="39"/>
        <end position="83"/>
    </location>
</feature>
<dbReference type="AlphaFoldDB" id="A0A429VBB8"/>
<name>A0A429VBB8_9SPHN</name>